<sequence>MLEKTNRNPGGRDSKWKDRDSMMHHQGATERFEGGIEGRRREGLNLQEGGTKDEYGKKDRRDLVKVIRKTKRGDIRVDEHTSRNN</sequence>
<keyword evidence="3" id="KW-1185">Reference proteome</keyword>
<evidence type="ECO:0000313" key="2">
    <source>
        <dbReference type="EMBL" id="EUD64456.1"/>
    </source>
</evidence>
<dbReference type="RefSeq" id="XP_008818964.1">
    <property type="nucleotide sequence ID" value="XM_008820742.1"/>
</dbReference>
<name>W7AGM5_9APIC</name>
<protein>
    <submittedName>
        <fullName evidence="2">Uncharacterized protein</fullName>
    </submittedName>
</protein>
<proteinExistence type="predicted"/>
<organism evidence="2 3">
    <name type="scientific">Plasmodium inui San Antonio 1</name>
    <dbReference type="NCBI Taxonomy" id="1237626"/>
    <lineage>
        <taxon>Eukaryota</taxon>
        <taxon>Sar</taxon>
        <taxon>Alveolata</taxon>
        <taxon>Apicomplexa</taxon>
        <taxon>Aconoidasida</taxon>
        <taxon>Haemosporida</taxon>
        <taxon>Plasmodiidae</taxon>
        <taxon>Plasmodium</taxon>
        <taxon>Plasmodium (Plasmodium)</taxon>
    </lineage>
</organism>
<evidence type="ECO:0000256" key="1">
    <source>
        <dbReference type="SAM" id="MobiDB-lite"/>
    </source>
</evidence>
<dbReference type="Proteomes" id="UP000030640">
    <property type="component" value="Unassembled WGS sequence"/>
</dbReference>
<dbReference type="AlphaFoldDB" id="W7AGM5"/>
<accession>W7AGM5</accession>
<feature type="compositionally biased region" description="Basic and acidic residues" evidence="1">
    <location>
        <begin position="1"/>
        <end position="43"/>
    </location>
</feature>
<feature type="region of interest" description="Disordered" evidence="1">
    <location>
        <begin position="1"/>
        <end position="59"/>
    </location>
</feature>
<evidence type="ECO:0000313" key="3">
    <source>
        <dbReference type="Proteomes" id="UP000030640"/>
    </source>
</evidence>
<gene>
    <name evidence="2" type="ORF">C922_05170</name>
</gene>
<dbReference type="EMBL" id="KI965501">
    <property type="protein sequence ID" value="EUD64456.1"/>
    <property type="molecule type" value="Genomic_DNA"/>
</dbReference>
<dbReference type="GeneID" id="20040444"/>
<reference evidence="2 3" key="1">
    <citation type="submission" date="2013-02" db="EMBL/GenBank/DDBJ databases">
        <title>The Genome Sequence of Plasmodium inui San Antonio 1.</title>
        <authorList>
            <consortium name="The Broad Institute Genome Sequencing Platform"/>
            <consortium name="The Broad Institute Genome Sequencing Center for Infectious Disease"/>
            <person name="Neafsey D."/>
            <person name="Cheeseman I."/>
            <person name="Volkman S."/>
            <person name="Adams J."/>
            <person name="Walker B."/>
            <person name="Young S.K."/>
            <person name="Zeng Q."/>
            <person name="Gargeya S."/>
            <person name="Fitzgerald M."/>
            <person name="Haas B."/>
            <person name="Abouelleil A."/>
            <person name="Alvarado L."/>
            <person name="Arachchi H.M."/>
            <person name="Berlin A.M."/>
            <person name="Chapman S.B."/>
            <person name="Dewar J."/>
            <person name="Goldberg J."/>
            <person name="Griggs A."/>
            <person name="Gujja S."/>
            <person name="Hansen M."/>
            <person name="Howarth C."/>
            <person name="Imamovic A."/>
            <person name="Larimer J."/>
            <person name="McCowan C."/>
            <person name="Murphy C."/>
            <person name="Neiman D."/>
            <person name="Pearson M."/>
            <person name="Priest M."/>
            <person name="Roberts A."/>
            <person name="Saif S."/>
            <person name="Shea T."/>
            <person name="Sisk P."/>
            <person name="Sykes S."/>
            <person name="Wortman J."/>
            <person name="Nusbaum C."/>
            <person name="Birren B."/>
        </authorList>
    </citation>
    <scope>NUCLEOTIDE SEQUENCE [LARGE SCALE GENOMIC DNA]</scope>
    <source>
        <strain evidence="2 3">San Antonio 1</strain>
    </source>
</reference>
<dbReference type="VEuPathDB" id="PlasmoDB:C922_05170"/>
<feature type="compositionally biased region" description="Basic and acidic residues" evidence="1">
    <location>
        <begin position="50"/>
        <end position="59"/>
    </location>
</feature>